<organism evidence="1 2">
    <name type="scientific">Treponema phagedenis</name>
    <dbReference type="NCBI Taxonomy" id="162"/>
    <lineage>
        <taxon>Bacteria</taxon>
        <taxon>Pseudomonadati</taxon>
        <taxon>Spirochaetota</taxon>
        <taxon>Spirochaetia</taxon>
        <taxon>Spirochaetales</taxon>
        <taxon>Treponemataceae</taxon>
        <taxon>Treponema</taxon>
    </lineage>
</organism>
<reference evidence="2" key="1">
    <citation type="submission" date="2015-01" db="EMBL/GenBank/DDBJ databases">
        <authorList>
            <person name="Manzoor Shahid"/>
            <person name="Zubair Saima"/>
        </authorList>
    </citation>
    <scope>NUCLEOTIDE SEQUENCE [LARGE SCALE GENOMIC DNA]</scope>
    <source>
        <strain evidence="2">V1</strain>
    </source>
</reference>
<evidence type="ECO:0000313" key="1">
    <source>
        <dbReference type="EMBL" id="CEM61920.1"/>
    </source>
</evidence>
<dbReference type="Proteomes" id="UP000042527">
    <property type="component" value="Unassembled WGS sequence"/>
</dbReference>
<dbReference type="EMBL" id="CDNC01000015">
    <property type="protein sequence ID" value="CEM61920.1"/>
    <property type="molecule type" value="Genomic_DNA"/>
</dbReference>
<keyword evidence="2" id="KW-1185">Reference proteome</keyword>
<sequence length="48" mass="5748">MNFTFELQRIFSIWRLLDVVLFMYISSQKTIAKYIELGRNNTCGIIIF</sequence>
<gene>
    <name evidence="1" type="ORF">TPHV1_220044</name>
</gene>
<protein>
    <submittedName>
        <fullName evidence="1">Uncharacterized protein</fullName>
    </submittedName>
</protein>
<name>A0A0B7GY74_TREPH</name>
<proteinExistence type="predicted"/>
<dbReference type="AlphaFoldDB" id="A0A0B7GY74"/>
<accession>A0A0B7GY74</accession>
<evidence type="ECO:0000313" key="2">
    <source>
        <dbReference type="Proteomes" id="UP000042527"/>
    </source>
</evidence>